<dbReference type="AlphaFoldDB" id="U7D9Z1"/>
<accession>U7D9Z1</accession>
<dbReference type="OrthoDB" id="5471116at2"/>
<evidence type="ECO:0008006" key="4">
    <source>
        <dbReference type="Google" id="ProtNLM"/>
    </source>
</evidence>
<comment type="caution">
    <text evidence="2">The sequence shown here is derived from an EMBL/GenBank/DDBJ whole genome shotgun (WGS) entry which is preliminary data.</text>
</comment>
<dbReference type="RefSeq" id="WP_022635584.1">
    <property type="nucleotide sequence ID" value="NZ_ASJR01000001.1"/>
</dbReference>
<evidence type="ECO:0000256" key="1">
    <source>
        <dbReference type="SAM" id="Phobius"/>
    </source>
</evidence>
<protein>
    <recommendedName>
        <fullName evidence="4">Bacterial Pleckstrin homology domain-containing protein</fullName>
    </recommendedName>
</protein>
<name>U7D9Z1_9BACT</name>
<evidence type="ECO:0000313" key="2">
    <source>
        <dbReference type="EMBL" id="ERP39224.1"/>
    </source>
</evidence>
<proteinExistence type="predicted"/>
<dbReference type="eggNOG" id="ENOG50331P2">
    <property type="taxonomic scope" value="Bacteria"/>
</dbReference>
<sequence>MDTRYEHTQTGYGIISVITAGLVFITGRMVVSGFSWIGLATLLVLAAVLALFYSLTVTITDTMLFVQFGSGGIGKKFRIRDIDSCRRVKTPWYYGWGIRLIPRGLLYAVSGVRALEIRMKNGRIYPIGTDAPAEFEKALQEAIKKGLEGGGAS</sequence>
<keyword evidence="3" id="KW-1185">Reference proteome</keyword>
<reference evidence="2 3" key="1">
    <citation type="journal article" date="2013" name="Environ. Microbiol.">
        <title>Genome analysis of Chitinivibrio alkaliphilus gen. nov., sp. nov., a novel extremely haloalkaliphilic anaerobic chitinolytic bacterium from the candidate phylum Termite Group 3.</title>
        <authorList>
            <person name="Sorokin D.Y."/>
            <person name="Gumerov V.M."/>
            <person name="Rakitin A.L."/>
            <person name="Beletsky A.V."/>
            <person name="Damste J.S."/>
            <person name="Muyzer G."/>
            <person name="Mardanov A.V."/>
            <person name="Ravin N.V."/>
        </authorList>
    </citation>
    <scope>NUCLEOTIDE SEQUENCE [LARGE SCALE GENOMIC DNA]</scope>
    <source>
        <strain evidence="2 3">ACht1</strain>
    </source>
</reference>
<feature type="transmembrane region" description="Helical" evidence="1">
    <location>
        <begin position="12"/>
        <end position="30"/>
    </location>
</feature>
<evidence type="ECO:0000313" key="3">
    <source>
        <dbReference type="Proteomes" id="UP000017148"/>
    </source>
</evidence>
<keyword evidence="1" id="KW-0472">Membrane</keyword>
<feature type="transmembrane region" description="Helical" evidence="1">
    <location>
        <begin position="36"/>
        <end position="55"/>
    </location>
</feature>
<gene>
    <name evidence="2" type="ORF">CALK_0009</name>
</gene>
<organism evidence="2 3">
    <name type="scientific">Chitinivibrio alkaliphilus ACht1</name>
    <dbReference type="NCBI Taxonomy" id="1313304"/>
    <lineage>
        <taxon>Bacteria</taxon>
        <taxon>Pseudomonadati</taxon>
        <taxon>Fibrobacterota</taxon>
        <taxon>Chitinivibrionia</taxon>
        <taxon>Chitinivibrionales</taxon>
        <taxon>Chitinivibrionaceae</taxon>
        <taxon>Chitinivibrio</taxon>
    </lineage>
</organism>
<dbReference type="Proteomes" id="UP000017148">
    <property type="component" value="Unassembled WGS sequence"/>
</dbReference>
<dbReference type="EMBL" id="ASJR01000001">
    <property type="protein sequence ID" value="ERP39224.1"/>
    <property type="molecule type" value="Genomic_DNA"/>
</dbReference>
<keyword evidence="1" id="KW-0812">Transmembrane</keyword>
<dbReference type="STRING" id="1313304.CALK_0009"/>
<keyword evidence="1" id="KW-1133">Transmembrane helix</keyword>